<dbReference type="PANTHER" id="PTHR31343:SF4">
    <property type="entry name" value="DUF789 DOMAIN-CONTAINING PROTEIN"/>
    <property type="match status" value="1"/>
</dbReference>
<feature type="compositionally biased region" description="Low complexity" evidence="1">
    <location>
        <begin position="42"/>
        <end position="54"/>
    </location>
</feature>
<sequence length="296" mass="33483">MSNRRNTASSSRNNVDRLVHRQVPQESTAEVEIMSGGRTGDSIPSTTSPSSVSQVTNLDRLIESISPLVPSRDSLEATSSGADSHPFFCLQDLWESLKECSMYGVGVPLRLKEDIVQYYIPYLSGIQLYRSSSSQTPFFQYMEYEKPYNRQPLTDKIFDLASRYPELNSYRSCDLLETSWLSIAWYPICRIPIGPKIEASFLSFYSLSTQSTGTSAPHLAGANGGTVYDPIEKKFVLPVFGLLPYKLEDFILNPIGPHELAQENSLVQAVDNWLGYLNVPLPDYHFFRPRHNSYRR</sequence>
<reference evidence="2 3" key="1">
    <citation type="journal article" date="2015" name="Proc. Natl. Acad. Sci. U.S.A.">
        <title>The resurrection genome of Boea hygrometrica: A blueprint for survival of dehydration.</title>
        <authorList>
            <person name="Xiao L."/>
            <person name="Yang G."/>
            <person name="Zhang L."/>
            <person name="Yang X."/>
            <person name="Zhao S."/>
            <person name="Ji Z."/>
            <person name="Zhou Q."/>
            <person name="Hu M."/>
            <person name="Wang Y."/>
            <person name="Chen M."/>
            <person name="Xu Y."/>
            <person name="Jin H."/>
            <person name="Xiao X."/>
            <person name="Hu G."/>
            <person name="Bao F."/>
            <person name="Hu Y."/>
            <person name="Wan P."/>
            <person name="Li L."/>
            <person name="Deng X."/>
            <person name="Kuang T."/>
            <person name="Xiang C."/>
            <person name="Zhu J.K."/>
            <person name="Oliver M.J."/>
            <person name="He Y."/>
        </authorList>
    </citation>
    <scope>NUCLEOTIDE SEQUENCE [LARGE SCALE GENOMIC DNA]</scope>
    <source>
        <strain evidence="3">cv. XS01</strain>
    </source>
</reference>
<dbReference type="PANTHER" id="PTHR31343">
    <property type="entry name" value="T15D22.8"/>
    <property type="match status" value="1"/>
</dbReference>
<feature type="compositionally biased region" description="Low complexity" evidence="1">
    <location>
        <begin position="1"/>
        <end position="13"/>
    </location>
</feature>
<dbReference type="EMBL" id="KV021612">
    <property type="protein sequence ID" value="KZV14147.1"/>
    <property type="molecule type" value="Genomic_DNA"/>
</dbReference>
<feature type="region of interest" description="Disordered" evidence="1">
    <location>
        <begin position="35"/>
        <end position="54"/>
    </location>
</feature>
<name>A0A2Z6ZY04_9LAMI</name>
<dbReference type="Proteomes" id="UP000250235">
    <property type="component" value="Unassembled WGS sequence"/>
</dbReference>
<proteinExistence type="predicted"/>
<accession>A0A2Z6ZY04</accession>
<protein>
    <submittedName>
        <fullName evidence="2">Uncharacterized protein</fullName>
    </submittedName>
</protein>
<dbReference type="Pfam" id="PF05623">
    <property type="entry name" value="DUF789"/>
    <property type="match status" value="1"/>
</dbReference>
<dbReference type="AlphaFoldDB" id="A0A2Z6ZY04"/>
<dbReference type="OrthoDB" id="1716402at2759"/>
<evidence type="ECO:0000313" key="2">
    <source>
        <dbReference type="EMBL" id="KZV14147.1"/>
    </source>
</evidence>
<organism evidence="2 3">
    <name type="scientific">Dorcoceras hygrometricum</name>
    <dbReference type="NCBI Taxonomy" id="472368"/>
    <lineage>
        <taxon>Eukaryota</taxon>
        <taxon>Viridiplantae</taxon>
        <taxon>Streptophyta</taxon>
        <taxon>Embryophyta</taxon>
        <taxon>Tracheophyta</taxon>
        <taxon>Spermatophyta</taxon>
        <taxon>Magnoliopsida</taxon>
        <taxon>eudicotyledons</taxon>
        <taxon>Gunneridae</taxon>
        <taxon>Pentapetalae</taxon>
        <taxon>asterids</taxon>
        <taxon>lamiids</taxon>
        <taxon>Lamiales</taxon>
        <taxon>Gesneriaceae</taxon>
        <taxon>Didymocarpoideae</taxon>
        <taxon>Trichosporeae</taxon>
        <taxon>Loxocarpinae</taxon>
        <taxon>Dorcoceras</taxon>
    </lineage>
</organism>
<gene>
    <name evidence="2" type="ORF">F511_44335</name>
</gene>
<feature type="region of interest" description="Disordered" evidence="1">
    <location>
        <begin position="1"/>
        <end position="28"/>
    </location>
</feature>
<evidence type="ECO:0000256" key="1">
    <source>
        <dbReference type="SAM" id="MobiDB-lite"/>
    </source>
</evidence>
<evidence type="ECO:0000313" key="3">
    <source>
        <dbReference type="Proteomes" id="UP000250235"/>
    </source>
</evidence>
<keyword evidence="3" id="KW-1185">Reference proteome</keyword>
<dbReference type="InterPro" id="IPR008507">
    <property type="entry name" value="DUF789"/>
</dbReference>